<gene>
    <name evidence="1" type="ORF">ACFS1K_08115</name>
</gene>
<keyword evidence="2" id="KW-1185">Reference proteome</keyword>
<protein>
    <submittedName>
        <fullName evidence="1">DUF6263 family protein</fullName>
    </submittedName>
</protein>
<sequence>MKRFVILSVFTLWHIAGLGQVTLAYHLKKGDIYKVKQKAEQIITQELDGATHVITNHIDGVLEFRVLSEVAQGYEIALTFKDLNLIITSSIEGELMNVKAKEVIQGDIQSKIFNTILENPVKLILSKTGDILKVQGGDSLVSKMANASGLKDDFAINLMKNSLKKEFGSEALSNSYKQMTFIYPIQKVSINDKWKNSYNGKLTTTNTWTLIGIADQKATIHGKANVTVYNKDPNTTMKLKGTQNTRIISNINTGFIIKMTVEGISTGVSNLVQLGDQELPTTIKSKITYELIKKEHVQQKL</sequence>
<evidence type="ECO:0000313" key="2">
    <source>
        <dbReference type="Proteomes" id="UP001597532"/>
    </source>
</evidence>
<evidence type="ECO:0000313" key="1">
    <source>
        <dbReference type="EMBL" id="MFD2789721.1"/>
    </source>
</evidence>
<dbReference type="Pfam" id="PF19777">
    <property type="entry name" value="DUF6263"/>
    <property type="match status" value="1"/>
</dbReference>
<dbReference type="InterPro" id="IPR046230">
    <property type="entry name" value="DUF6263"/>
</dbReference>
<proteinExistence type="predicted"/>
<reference evidence="2" key="1">
    <citation type="journal article" date="2019" name="Int. J. Syst. Evol. Microbiol.">
        <title>The Global Catalogue of Microorganisms (GCM) 10K type strain sequencing project: providing services to taxonomists for standard genome sequencing and annotation.</title>
        <authorList>
            <consortium name="The Broad Institute Genomics Platform"/>
            <consortium name="The Broad Institute Genome Sequencing Center for Infectious Disease"/>
            <person name="Wu L."/>
            <person name="Ma J."/>
        </authorList>
    </citation>
    <scope>NUCLEOTIDE SEQUENCE [LARGE SCALE GENOMIC DNA]</scope>
    <source>
        <strain evidence="2">KCTC 52924</strain>
    </source>
</reference>
<dbReference type="Proteomes" id="UP001597532">
    <property type="component" value="Unassembled WGS sequence"/>
</dbReference>
<dbReference type="RefSeq" id="WP_251807852.1">
    <property type="nucleotide sequence ID" value="NZ_CP166679.1"/>
</dbReference>
<dbReference type="EMBL" id="JBHUOK010000029">
    <property type="protein sequence ID" value="MFD2789721.1"/>
    <property type="molecule type" value="Genomic_DNA"/>
</dbReference>
<accession>A0ABW5VEK1</accession>
<name>A0ABW5VEK1_9FLAO</name>
<organism evidence="1 2">
    <name type="scientific">Arenibacter antarcticus</name>
    <dbReference type="NCBI Taxonomy" id="2040469"/>
    <lineage>
        <taxon>Bacteria</taxon>
        <taxon>Pseudomonadati</taxon>
        <taxon>Bacteroidota</taxon>
        <taxon>Flavobacteriia</taxon>
        <taxon>Flavobacteriales</taxon>
        <taxon>Flavobacteriaceae</taxon>
        <taxon>Arenibacter</taxon>
    </lineage>
</organism>
<comment type="caution">
    <text evidence="1">The sequence shown here is derived from an EMBL/GenBank/DDBJ whole genome shotgun (WGS) entry which is preliminary data.</text>
</comment>